<evidence type="ECO:0000313" key="1">
    <source>
        <dbReference type="EMBL" id="KAJ1926457.1"/>
    </source>
</evidence>
<reference evidence="1" key="1">
    <citation type="submission" date="2022-07" db="EMBL/GenBank/DDBJ databases">
        <title>Phylogenomic reconstructions and comparative analyses of Kickxellomycotina fungi.</title>
        <authorList>
            <person name="Reynolds N.K."/>
            <person name="Stajich J.E."/>
            <person name="Barry K."/>
            <person name="Grigoriev I.V."/>
            <person name="Crous P."/>
            <person name="Smith M.E."/>
        </authorList>
    </citation>
    <scope>NUCLEOTIDE SEQUENCE</scope>
    <source>
        <strain evidence="1">NRRL 5244</strain>
    </source>
</reference>
<keyword evidence="2" id="KW-1185">Reference proteome</keyword>
<sequence length="176" mass="19538">MSEDIYSVAGGNWQVFDGMIRESQAKLRLNTKVTAVQKIVTPYHTTAPFNCLSILACLDESATTACHEGPVLVKIFSHTPVDLDSVFSTIEWQKVQGWHSYPQLIPRNGNYFQGNDDHMYRAYRPEVPAIVLDEDADGGVYYVNGMESMFSTMESQTVAARHVVQLMVAGAKGTKS</sequence>
<comment type="caution">
    <text evidence="1">The sequence shown here is derived from an EMBL/GenBank/DDBJ whole genome shotgun (WGS) entry which is preliminary data.</text>
</comment>
<protein>
    <submittedName>
        <fullName evidence="1">Uncharacterized protein</fullName>
    </submittedName>
</protein>
<dbReference type="EMBL" id="JANBPW010006940">
    <property type="protein sequence ID" value="KAJ1926457.1"/>
    <property type="molecule type" value="Genomic_DNA"/>
</dbReference>
<dbReference type="Proteomes" id="UP001150603">
    <property type="component" value="Unassembled WGS sequence"/>
</dbReference>
<accession>A0ACC1IXH0</accession>
<organism evidence="1 2">
    <name type="scientific">Linderina macrospora</name>
    <dbReference type="NCBI Taxonomy" id="4868"/>
    <lineage>
        <taxon>Eukaryota</taxon>
        <taxon>Fungi</taxon>
        <taxon>Fungi incertae sedis</taxon>
        <taxon>Zoopagomycota</taxon>
        <taxon>Kickxellomycotina</taxon>
        <taxon>Kickxellomycetes</taxon>
        <taxon>Kickxellales</taxon>
        <taxon>Kickxellaceae</taxon>
        <taxon>Linderina</taxon>
    </lineage>
</organism>
<gene>
    <name evidence="1" type="ORF">FBU59_007313</name>
</gene>
<proteinExistence type="predicted"/>
<name>A0ACC1IXH0_9FUNG</name>
<evidence type="ECO:0000313" key="2">
    <source>
        <dbReference type="Proteomes" id="UP001150603"/>
    </source>
</evidence>